<evidence type="ECO:0000313" key="3">
    <source>
        <dbReference type="EMBL" id="KXA94587.1"/>
    </source>
</evidence>
<evidence type="ECO:0000313" key="4">
    <source>
        <dbReference type="Proteomes" id="UP000070463"/>
    </source>
</evidence>
<dbReference type="AlphaFoldDB" id="A0A133UK34"/>
<organism evidence="3 4">
    <name type="scientific">candidate division MSBL1 archaeon SCGC-AAA259I09</name>
    <dbReference type="NCBI Taxonomy" id="1698267"/>
    <lineage>
        <taxon>Archaea</taxon>
        <taxon>Methanobacteriati</taxon>
        <taxon>Methanobacteriota</taxon>
        <taxon>candidate division MSBL1</taxon>
    </lineage>
</organism>
<dbReference type="InterPro" id="IPR035965">
    <property type="entry name" value="PAS-like_dom_sf"/>
</dbReference>
<dbReference type="InterPro" id="IPR052155">
    <property type="entry name" value="Biofilm_reg_signaling"/>
</dbReference>
<feature type="region of interest" description="Disordered" evidence="1">
    <location>
        <begin position="1"/>
        <end position="33"/>
    </location>
</feature>
<dbReference type="EMBL" id="LHXR01000177">
    <property type="protein sequence ID" value="KXA94587.1"/>
    <property type="molecule type" value="Genomic_DNA"/>
</dbReference>
<comment type="caution">
    <text evidence="3">The sequence shown here is derived from an EMBL/GenBank/DDBJ whole genome shotgun (WGS) entry which is preliminary data.</text>
</comment>
<reference evidence="3 4" key="1">
    <citation type="journal article" date="2016" name="Sci. Rep.">
        <title>Metabolic traits of an uncultured archaeal lineage -MSBL1- from brine pools of the Red Sea.</title>
        <authorList>
            <person name="Mwirichia R."/>
            <person name="Alam I."/>
            <person name="Rashid M."/>
            <person name="Vinu M."/>
            <person name="Ba-Alawi W."/>
            <person name="Anthony Kamau A."/>
            <person name="Kamanda Ngugi D."/>
            <person name="Goker M."/>
            <person name="Klenk H.P."/>
            <person name="Bajic V."/>
            <person name="Stingl U."/>
        </authorList>
    </citation>
    <scope>NUCLEOTIDE SEQUENCE [LARGE SCALE GENOMIC DNA]</scope>
    <source>
        <strain evidence="3">SCGC-AAA259I09</strain>
    </source>
</reference>
<keyword evidence="4" id="KW-1185">Reference proteome</keyword>
<proteinExistence type="predicted"/>
<dbReference type="Proteomes" id="UP000070463">
    <property type="component" value="Unassembled WGS sequence"/>
</dbReference>
<dbReference type="InterPro" id="IPR000014">
    <property type="entry name" value="PAS"/>
</dbReference>
<dbReference type="SMART" id="SM00091">
    <property type="entry name" value="PAS"/>
    <property type="match status" value="1"/>
</dbReference>
<dbReference type="PANTHER" id="PTHR44757">
    <property type="entry name" value="DIGUANYLATE CYCLASE DGCP"/>
    <property type="match status" value="1"/>
</dbReference>
<accession>A0A133UK34</accession>
<sequence>MGRRTRETPRRAIRPPERKEMEEKFRKSERKFRRSFEASPDPVFLLDRDGVFVDVNETALQILGFEEEEIVGSSLWDAPFFPDETVEKTTERFERRKEGEEIPPYQAELKSRSGKRVFVEVNVRTFEKKDEFGGEIVIARDITELSRSSRRFLEVTTSPRTLQRLSST</sequence>
<evidence type="ECO:0000259" key="2">
    <source>
        <dbReference type="PROSITE" id="PS50112"/>
    </source>
</evidence>
<dbReference type="PANTHER" id="PTHR44757:SF2">
    <property type="entry name" value="BIOFILM ARCHITECTURE MAINTENANCE PROTEIN MBAA"/>
    <property type="match status" value="1"/>
</dbReference>
<feature type="domain" description="PAS" evidence="2">
    <location>
        <begin position="28"/>
        <end position="100"/>
    </location>
</feature>
<name>A0A133UK34_9EURY</name>
<dbReference type="NCBIfam" id="TIGR00229">
    <property type="entry name" value="sensory_box"/>
    <property type="match status" value="1"/>
</dbReference>
<dbReference type="InterPro" id="IPR013656">
    <property type="entry name" value="PAS_4"/>
</dbReference>
<dbReference type="CDD" id="cd00130">
    <property type="entry name" value="PAS"/>
    <property type="match status" value="1"/>
</dbReference>
<dbReference type="Pfam" id="PF08448">
    <property type="entry name" value="PAS_4"/>
    <property type="match status" value="1"/>
</dbReference>
<protein>
    <recommendedName>
        <fullName evidence="2">PAS domain-containing protein</fullName>
    </recommendedName>
</protein>
<dbReference type="SUPFAM" id="SSF55785">
    <property type="entry name" value="PYP-like sensor domain (PAS domain)"/>
    <property type="match status" value="1"/>
</dbReference>
<dbReference type="PROSITE" id="PS50112">
    <property type="entry name" value="PAS"/>
    <property type="match status" value="1"/>
</dbReference>
<feature type="compositionally biased region" description="Basic and acidic residues" evidence="1">
    <location>
        <begin position="1"/>
        <end position="26"/>
    </location>
</feature>
<dbReference type="Gene3D" id="3.30.450.20">
    <property type="entry name" value="PAS domain"/>
    <property type="match status" value="1"/>
</dbReference>
<gene>
    <name evidence="3" type="ORF">AKJ37_07475</name>
</gene>
<evidence type="ECO:0000256" key="1">
    <source>
        <dbReference type="SAM" id="MobiDB-lite"/>
    </source>
</evidence>